<dbReference type="Proteomes" id="UP001180020">
    <property type="component" value="Unassembled WGS sequence"/>
</dbReference>
<name>A0AAV9E662_ACOCL</name>
<proteinExistence type="predicted"/>
<reference evidence="2" key="2">
    <citation type="submission" date="2023-06" db="EMBL/GenBank/DDBJ databases">
        <authorList>
            <person name="Ma L."/>
            <person name="Liu K.-W."/>
            <person name="Li Z."/>
            <person name="Hsiao Y.-Y."/>
            <person name="Qi Y."/>
            <person name="Fu T."/>
            <person name="Tang G."/>
            <person name="Zhang D."/>
            <person name="Sun W.-H."/>
            <person name="Liu D.-K."/>
            <person name="Li Y."/>
            <person name="Chen G.-Z."/>
            <person name="Liu X.-D."/>
            <person name="Liao X.-Y."/>
            <person name="Jiang Y.-T."/>
            <person name="Yu X."/>
            <person name="Hao Y."/>
            <person name="Huang J."/>
            <person name="Zhao X.-W."/>
            <person name="Ke S."/>
            <person name="Chen Y.-Y."/>
            <person name="Wu W.-L."/>
            <person name="Hsu J.-L."/>
            <person name="Lin Y.-F."/>
            <person name="Huang M.-D."/>
            <person name="Li C.-Y."/>
            <person name="Huang L."/>
            <person name="Wang Z.-W."/>
            <person name="Zhao X."/>
            <person name="Zhong W.-Y."/>
            <person name="Peng D.-H."/>
            <person name="Ahmad S."/>
            <person name="Lan S."/>
            <person name="Zhang J.-S."/>
            <person name="Tsai W.-C."/>
            <person name="Van De Peer Y."/>
            <person name="Liu Z.-J."/>
        </authorList>
    </citation>
    <scope>NUCLEOTIDE SEQUENCE</scope>
    <source>
        <strain evidence="2">CP</strain>
        <tissue evidence="2">Leaves</tissue>
    </source>
</reference>
<evidence type="ECO:0000313" key="3">
    <source>
        <dbReference type="Proteomes" id="UP001180020"/>
    </source>
</evidence>
<evidence type="ECO:0000313" key="2">
    <source>
        <dbReference type="EMBL" id="KAK1308950.1"/>
    </source>
</evidence>
<dbReference type="EMBL" id="JAUJYO010000009">
    <property type="protein sequence ID" value="KAK1308950.1"/>
    <property type="molecule type" value="Genomic_DNA"/>
</dbReference>
<organism evidence="2 3">
    <name type="scientific">Acorus calamus</name>
    <name type="common">Sweet flag</name>
    <dbReference type="NCBI Taxonomy" id="4465"/>
    <lineage>
        <taxon>Eukaryota</taxon>
        <taxon>Viridiplantae</taxon>
        <taxon>Streptophyta</taxon>
        <taxon>Embryophyta</taxon>
        <taxon>Tracheophyta</taxon>
        <taxon>Spermatophyta</taxon>
        <taxon>Magnoliopsida</taxon>
        <taxon>Liliopsida</taxon>
        <taxon>Acoraceae</taxon>
        <taxon>Acorus</taxon>
    </lineage>
</organism>
<evidence type="ECO:0000256" key="1">
    <source>
        <dbReference type="SAM" id="MobiDB-lite"/>
    </source>
</evidence>
<keyword evidence="3" id="KW-1185">Reference proteome</keyword>
<protein>
    <submittedName>
        <fullName evidence="2">Uncharacterized protein</fullName>
    </submittedName>
</protein>
<sequence>MPMKESIVVVLVSQDLEETGGVQHYGPYIAMDEEDYRLWLQIELSAVEVEMNAGTSDFLFLESVKRGSLTVTWKPKSVLVLVPAEYLQKEDMEANATANSDKHHIAINMDHLMRRTQGETTITSQDNLNRAPEVGNTNRSANQQEDSWQSANDKQVADSGRGSLRTTTGAHLHGDGPVALICIGRWKGGSQSATDKEAIECGWKSCLMNFVASTTLIVGVFHMQERPTQECIASFVLALILIVGVHGCTAGGPHCSYYIFSSGCDMHLEKEGGFSAVQDCWALVDLTGGVILPVFAKPMHLQNGSPKRSHGYVLYWGHIKIK</sequence>
<comment type="caution">
    <text evidence="2">The sequence shown here is derived from an EMBL/GenBank/DDBJ whole genome shotgun (WGS) entry which is preliminary data.</text>
</comment>
<gene>
    <name evidence="2" type="ORF">QJS10_CPA09g01067</name>
</gene>
<accession>A0AAV9E662</accession>
<dbReference type="AlphaFoldDB" id="A0AAV9E662"/>
<feature type="compositionally biased region" description="Polar residues" evidence="1">
    <location>
        <begin position="135"/>
        <end position="153"/>
    </location>
</feature>
<feature type="region of interest" description="Disordered" evidence="1">
    <location>
        <begin position="121"/>
        <end position="170"/>
    </location>
</feature>
<reference evidence="2" key="1">
    <citation type="journal article" date="2023" name="Nat. Commun.">
        <title>Diploid and tetraploid genomes of Acorus and the evolution of monocots.</title>
        <authorList>
            <person name="Ma L."/>
            <person name="Liu K.W."/>
            <person name="Li Z."/>
            <person name="Hsiao Y.Y."/>
            <person name="Qi Y."/>
            <person name="Fu T."/>
            <person name="Tang G.D."/>
            <person name="Zhang D."/>
            <person name="Sun W.H."/>
            <person name="Liu D.K."/>
            <person name="Li Y."/>
            <person name="Chen G.Z."/>
            <person name="Liu X.D."/>
            <person name="Liao X.Y."/>
            <person name="Jiang Y.T."/>
            <person name="Yu X."/>
            <person name="Hao Y."/>
            <person name="Huang J."/>
            <person name="Zhao X.W."/>
            <person name="Ke S."/>
            <person name="Chen Y.Y."/>
            <person name="Wu W.L."/>
            <person name="Hsu J.L."/>
            <person name="Lin Y.F."/>
            <person name="Huang M.D."/>
            <person name="Li C.Y."/>
            <person name="Huang L."/>
            <person name="Wang Z.W."/>
            <person name="Zhao X."/>
            <person name="Zhong W.Y."/>
            <person name="Peng D.H."/>
            <person name="Ahmad S."/>
            <person name="Lan S."/>
            <person name="Zhang J.S."/>
            <person name="Tsai W.C."/>
            <person name="Van de Peer Y."/>
            <person name="Liu Z.J."/>
        </authorList>
    </citation>
    <scope>NUCLEOTIDE SEQUENCE</scope>
    <source>
        <strain evidence="2">CP</strain>
    </source>
</reference>